<feature type="compositionally biased region" description="Polar residues" evidence="11">
    <location>
        <begin position="42"/>
        <end position="52"/>
    </location>
</feature>
<keyword evidence="3 12" id="KW-0732">Signal</keyword>
<feature type="compositionally biased region" description="Basic and acidic residues" evidence="11">
    <location>
        <begin position="144"/>
        <end position="172"/>
    </location>
</feature>
<feature type="compositionally biased region" description="Basic and acidic residues" evidence="11">
    <location>
        <begin position="463"/>
        <end position="473"/>
    </location>
</feature>
<dbReference type="Pfam" id="PF07738">
    <property type="entry name" value="Sad1_UNC"/>
    <property type="match status" value="1"/>
</dbReference>
<evidence type="ECO:0000256" key="3">
    <source>
        <dbReference type="ARBA" id="ARBA00022729"/>
    </source>
</evidence>
<evidence type="ECO:0000256" key="4">
    <source>
        <dbReference type="ARBA" id="ARBA00022824"/>
    </source>
</evidence>
<accession>A0A7M7T4W1</accession>
<evidence type="ECO:0000256" key="2">
    <source>
        <dbReference type="ARBA" id="ARBA00022692"/>
    </source>
</evidence>
<evidence type="ECO:0000256" key="1">
    <source>
        <dbReference type="ARBA" id="ARBA00004389"/>
    </source>
</evidence>
<dbReference type="InterPro" id="IPR045120">
    <property type="entry name" value="Suco/Slp1-like"/>
</dbReference>
<feature type="compositionally biased region" description="Polar residues" evidence="11">
    <location>
        <begin position="1052"/>
        <end position="1063"/>
    </location>
</feature>
<feature type="compositionally biased region" description="Basic and acidic residues" evidence="11">
    <location>
        <begin position="64"/>
        <end position="73"/>
    </location>
</feature>
<evidence type="ECO:0000256" key="6">
    <source>
        <dbReference type="ARBA" id="ARBA00023136"/>
    </source>
</evidence>
<feature type="region of interest" description="Disordered" evidence="11">
    <location>
        <begin position="283"/>
        <end position="473"/>
    </location>
</feature>
<protein>
    <recommendedName>
        <fullName evidence="13">SUN domain-containing protein</fullName>
    </recommendedName>
</protein>
<keyword evidence="5" id="KW-1133">Transmembrane helix</keyword>
<feature type="compositionally biased region" description="Basic and acidic residues" evidence="11">
    <location>
        <begin position="329"/>
        <end position="349"/>
    </location>
</feature>
<feature type="compositionally biased region" description="Polar residues" evidence="11">
    <location>
        <begin position="874"/>
        <end position="891"/>
    </location>
</feature>
<evidence type="ECO:0000256" key="7">
    <source>
        <dbReference type="ARBA" id="ARBA00023180"/>
    </source>
</evidence>
<organism evidence="14 15">
    <name type="scientific">Strongylocentrotus purpuratus</name>
    <name type="common">Purple sea urchin</name>
    <dbReference type="NCBI Taxonomy" id="7668"/>
    <lineage>
        <taxon>Eukaryota</taxon>
        <taxon>Metazoa</taxon>
        <taxon>Echinodermata</taxon>
        <taxon>Eleutherozoa</taxon>
        <taxon>Echinozoa</taxon>
        <taxon>Echinoidea</taxon>
        <taxon>Euechinoidea</taxon>
        <taxon>Echinacea</taxon>
        <taxon>Camarodonta</taxon>
        <taxon>Echinidea</taxon>
        <taxon>Strongylocentrotidae</taxon>
        <taxon>Strongylocentrotus</taxon>
    </lineage>
</organism>
<proteinExistence type="inferred from homology"/>
<evidence type="ECO:0000256" key="9">
    <source>
        <dbReference type="ARBA" id="ARBA00061226"/>
    </source>
</evidence>
<feature type="signal peptide" evidence="12">
    <location>
        <begin position="1"/>
        <end position="20"/>
    </location>
</feature>
<feature type="region of interest" description="Disordered" evidence="11">
    <location>
        <begin position="1379"/>
        <end position="1454"/>
    </location>
</feature>
<feature type="domain" description="SUN" evidence="13">
    <location>
        <begin position="492"/>
        <end position="649"/>
    </location>
</feature>
<comment type="subcellular location">
    <subcellularLocation>
        <location evidence="8">Endomembrane system</location>
        <topology evidence="8">Single-pass type I membrane protein</topology>
    </subcellularLocation>
    <subcellularLocation>
        <location evidence="1">Endoplasmic reticulum membrane</location>
        <topology evidence="1">Single-pass membrane protein</topology>
    </subcellularLocation>
</comment>
<dbReference type="EnsemblMetazoa" id="XM_030998240">
    <property type="protein sequence ID" value="XP_030854100"/>
    <property type="gene ID" value="LOC754542"/>
</dbReference>
<keyword evidence="6" id="KW-0472">Membrane</keyword>
<feature type="compositionally biased region" description="Basic and acidic residues" evidence="11">
    <location>
        <begin position="179"/>
        <end position="206"/>
    </location>
</feature>
<dbReference type="GeneID" id="754542"/>
<feature type="compositionally biased region" description="Polar residues" evidence="11">
    <location>
        <begin position="1318"/>
        <end position="1332"/>
    </location>
</feature>
<feature type="compositionally biased region" description="Gly residues" evidence="11">
    <location>
        <begin position="1428"/>
        <end position="1441"/>
    </location>
</feature>
<evidence type="ECO:0000256" key="12">
    <source>
        <dbReference type="SAM" id="SignalP"/>
    </source>
</evidence>
<dbReference type="PANTHER" id="PTHR12953:SF0">
    <property type="entry name" value="SUN DOMAIN-CONTAINING OSSIFICATION FACTOR"/>
    <property type="match status" value="1"/>
</dbReference>
<comment type="subunit">
    <text evidence="10">Interacts with EMP65.</text>
</comment>
<evidence type="ECO:0000256" key="11">
    <source>
        <dbReference type="SAM" id="MobiDB-lite"/>
    </source>
</evidence>
<feature type="chain" id="PRO_5029583124" description="SUN domain-containing protein" evidence="12">
    <location>
        <begin position="21"/>
        <end position="1454"/>
    </location>
</feature>
<reference evidence="14" key="2">
    <citation type="submission" date="2021-01" db="UniProtKB">
        <authorList>
            <consortium name="EnsemblMetazoa"/>
        </authorList>
    </citation>
    <scope>IDENTIFICATION</scope>
</reference>
<evidence type="ECO:0000256" key="5">
    <source>
        <dbReference type="ARBA" id="ARBA00022989"/>
    </source>
</evidence>
<reference evidence="15" key="1">
    <citation type="submission" date="2015-02" db="EMBL/GenBank/DDBJ databases">
        <title>Genome sequencing for Strongylocentrotus purpuratus.</title>
        <authorList>
            <person name="Murali S."/>
            <person name="Liu Y."/>
            <person name="Vee V."/>
            <person name="English A."/>
            <person name="Wang M."/>
            <person name="Skinner E."/>
            <person name="Han Y."/>
            <person name="Muzny D.M."/>
            <person name="Worley K.C."/>
            <person name="Gibbs R.A."/>
        </authorList>
    </citation>
    <scope>NUCLEOTIDE SEQUENCE</scope>
</reference>
<dbReference type="FunFam" id="2.60.120.260:FF:000099">
    <property type="entry name" value="Uncharacterized protein, isoform C"/>
    <property type="match status" value="1"/>
</dbReference>
<dbReference type="Proteomes" id="UP000007110">
    <property type="component" value="Unassembled WGS sequence"/>
</dbReference>
<feature type="compositionally biased region" description="Polar residues" evidence="11">
    <location>
        <begin position="288"/>
        <end position="298"/>
    </location>
</feature>
<evidence type="ECO:0000313" key="15">
    <source>
        <dbReference type="Proteomes" id="UP000007110"/>
    </source>
</evidence>
<evidence type="ECO:0000256" key="8">
    <source>
        <dbReference type="ARBA" id="ARBA00046288"/>
    </source>
</evidence>
<feature type="region of interest" description="Disordered" evidence="11">
    <location>
        <begin position="41"/>
        <end position="119"/>
    </location>
</feature>
<keyword evidence="15" id="KW-1185">Reference proteome</keyword>
<keyword evidence="4" id="KW-0256">Endoplasmic reticulum</keyword>
<feature type="region of interest" description="Disordered" evidence="11">
    <location>
        <begin position="134"/>
        <end position="259"/>
    </location>
</feature>
<evidence type="ECO:0000259" key="13">
    <source>
        <dbReference type="PROSITE" id="PS51469"/>
    </source>
</evidence>
<dbReference type="PANTHER" id="PTHR12953">
    <property type="entry name" value="MEMBRANE PROTEIN CH1 RELATED"/>
    <property type="match status" value="1"/>
</dbReference>
<feature type="compositionally biased region" description="Basic and acidic residues" evidence="11">
    <location>
        <begin position="947"/>
        <end position="966"/>
    </location>
</feature>
<feature type="compositionally biased region" description="Polar residues" evidence="11">
    <location>
        <begin position="1073"/>
        <end position="1096"/>
    </location>
</feature>
<sequence length="1454" mass="159442">MTTLSCLVAWLFIYLFAVSSLSLCSINGNVGEASQDGLAIGQSKQTHAQKNHVSALELHMSNSEGRKREREEGVIEDQAQQNSAKEQDPGLFPSEIIDQDGKHAGPLPYEEPSPKTLKEDHIFSDSVKDAVKEGNDGLLESDEGTERSPIDEDIIREKDPSLSDGEPSHDIDPTPVNIDTERSSEVKLHQHDTSGPDNESNTKDAVDDLQQQTHVVQEEAEEHNNIALDSDKMDKNETSSLDLDADPDPNQASKPEEESIDAMIELDQDELDDIKTELVNKISEEEVTNASADVSELNSELHSDDEKLEDTSKGEEKDILKEQLSTEALGEKGDIKTTEDGEDKGKETSTVDQQIDIVDEKVKRKDEEKHKTQRKGDEKEKEKETEGEKVEGAKETKEEIVEKEEKERETKDEEDERIKQDQEEKKDVEAKPKVESDDEEVKPKEDGTEEETKSNVTDTVVIKTEEMPSYDEWREKKLQQAQEDFDRELGQGERNPVPSPKFNLNENSKNHASADCGSKILGTNPDAQSASAILNSNRDIYMINPCSAKSIWFIVELCEPIQVKLIELANYELFSCVPESFRVSISDRYPVREWHQLGIFVARDERSLQNFPLNEETMFAKYMKIEMLTFFGSEHFCPLSVLRVFGTSMVEEIDDAEGVNSGTPTEQDVLPVHPTPLAEDLKGNGILENAKDAIFKLAEKAAKVLTGSKSDTDAYTDNMTDGATDEILMERSLPDDITKDDTQDPDNENFNETHNDKCNGQDVCFQENYSTMSQHCCLSLFAQTAGSILICCKALRRGPKPIKPEEETVEETSNLLLPSQLPMEVIQTKIENTQAKIEGSIRTSIVLEPTPPEMYHGEDEKIETSSPPVLILSTKTPTGATKPSETPQSDILATRTKTEEILHTPIEQTKKVVDDVSGQTDSTHEEGKESESDIIVKPIPAPPTVDSLKEESTKEKSSSIDGHDVEPSATEPSKSNINKEDLAPPIQTLKRSEREENEQPTGQTSEKDTAKANAAQDVTSSSQNVSESEINGNVSEQLTDKDPQSTADTKEQNGANKNVSNKLQEPKLEMNESTKVSPSSTLGEKSTTVTNNSKSATPDVGNGSFSPSASSLSGLGPLPHGTQKESVLMRLNNRIKTLEINMSLSGLYLEELSQRYRKQMDEMQKAFNTKIKSVQENAQKAQEVVVERHLFLMLCEVVVMVILLTYCLRRSASQSSLTINSPVGMATKSSGKKPIESVGRRNSDGLIHVPMRNKITLSPGLGTEFGFMKDIANSKTGSLDDLLIIGPTTPLREALRQASEPSKQKNRNKSKGRHKNIQRPSSAASATSNENVYQGAASSSSSNSSIASTLSLSSISSNKGLSGATSSKHSTAGLLFRGSVEVKKGSQGGQTKQGVGGKGGSRQTQRGAPENVGPVNGVHQGDKNNGVGVNGYSGAASGGGSKKNNPCFNGYGKR</sequence>
<keyword evidence="2" id="KW-0812">Transmembrane</keyword>
<evidence type="ECO:0000256" key="10">
    <source>
        <dbReference type="ARBA" id="ARBA00064635"/>
    </source>
</evidence>
<feature type="compositionally biased region" description="Polar residues" evidence="11">
    <location>
        <begin position="1016"/>
        <end position="1037"/>
    </location>
</feature>
<keyword evidence="7" id="KW-0325">Glycoprotein</keyword>
<name>A0A7M7T4W1_STRPU</name>
<feature type="compositionally biased region" description="Basic residues" evidence="11">
    <location>
        <begin position="1304"/>
        <end position="1317"/>
    </location>
</feature>
<dbReference type="GO" id="GO:0005789">
    <property type="term" value="C:endoplasmic reticulum membrane"/>
    <property type="evidence" value="ECO:0007669"/>
    <property type="project" value="UniProtKB-SubCell"/>
</dbReference>
<dbReference type="RefSeq" id="XP_030854100.1">
    <property type="nucleotide sequence ID" value="XM_030998240.1"/>
</dbReference>
<feature type="compositionally biased region" description="Basic and acidic residues" evidence="11">
    <location>
        <begin position="1038"/>
        <end position="1051"/>
    </location>
</feature>
<feature type="compositionally biased region" description="Basic and acidic residues" evidence="11">
    <location>
        <begin position="922"/>
        <end position="931"/>
    </location>
</feature>
<feature type="region of interest" description="Disordered" evidence="11">
    <location>
        <begin position="874"/>
        <end position="1121"/>
    </location>
</feature>
<dbReference type="CTD" id="51430"/>
<dbReference type="PROSITE" id="PS51469">
    <property type="entry name" value="SUN"/>
    <property type="match status" value="1"/>
</dbReference>
<feature type="region of interest" description="Disordered" evidence="11">
    <location>
        <begin position="1294"/>
        <end position="1344"/>
    </location>
</feature>
<feature type="compositionally biased region" description="Basic and acidic residues" evidence="11">
    <location>
        <begin position="299"/>
        <end position="321"/>
    </location>
</feature>
<evidence type="ECO:0000313" key="14">
    <source>
        <dbReference type="EnsemblMetazoa" id="XP_030854100"/>
    </source>
</evidence>
<comment type="similarity">
    <text evidence="9">Belongs to the SLP1 family.</text>
</comment>
<dbReference type="InterPro" id="IPR012919">
    <property type="entry name" value="SUN_dom"/>
</dbReference>
<feature type="compositionally biased region" description="Basic and acidic residues" evidence="11">
    <location>
        <begin position="358"/>
        <end position="453"/>
    </location>
</feature>
<feature type="compositionally biased region" description="Basic and acidic residues" evidence="11">
    <location>
        <begin position="896"/>
        <end position="914"/>
    </location>
</feature>
<feature type="compositionally biased region" description="Low complexity" evidence="11">
    <location>
        <begin position="1103"/>
        <end position="1119"/>
    </location>
</feature>
<feature type="region of interest" description="Disordered" evidence="11">
    <location>
        <begin position="488"/>
        <end position="509"/>
    </location>
</feature>